<feature type="chain" id="PRO_5008098402" evidence="2">
    <location>
        <begin position="25"/>
        <end position="196"/>
    </location>
</feature>
<proteinExistence type="predicted"/>
<comment type="caution">
    <text evidence="3">The sequence shown here is derived from an EMBL/GenBank/DDBJ whole genome shotgun (WGS) entry which is preliminary data.</text>
</comment>
<dbReference type="OrthoDB" id="4159652at2759"/>
<dbReference type="EMBL" id="LVYI01000007">
    <property type="protein sequence ID" value="OAP57268.1"/>
    <property type="molecule type" value="Genomic_DNA"/>
</dbReference>
<organism evidence="3 4">
    <name type="scientific">Fonsecaea erecta</name>
    <dbReference type="NCBI Taxonomy" id="1367422"/>
    <lineage>
        <taxon>Eukaryota</taxon>
        <taxon>Fungi</taxon>
        <taxon>Dikarya</taxon>
        <taxon>Ascomycota</taxon>
        <taxon>Pezizomycotina</taxon>
        <taxon>Eurotiomycetes</taxon>
        <taxon>Chaetothyriomycetidae</taxon>
        <taxon>Chaetothyriales</taxon>
        <taxon>Herpotrichiellaceae</taxon>
        <taxon>Fonsecaea</taxon>
    </lineage>
</organism>
<sequence>MSSHPSWLSAFLLGLLVAAGFVDATLSVADSPVAVAAAAAAAAENQIHFNATNPADESPTDKLNDRATNGVSSPALPPLTRFQTHPPFPKKSPECHCLTVVARSTSANTHNEGTCFWTAIDPSSYNQCAIITSHGGWASLGPDPGVKVDLYRDTACQQPFWTGLVYPGADDVPTQVAARGLPAVTGDVFGAVFRAP</sequence>
<accession>A0A178ZBY0</accession>
<keyword evidence="4" id="KW-1185">Reference proteome</keyword>
<dbReference type="GeneID" id="30012174"/>
<feature type="region of interest" description="Disordered" evidence="1">
    <location>
        <begin position="50"/>
        <end position="85"/>
    </location>
</feature>
<feature type="signal peptide" evidence="2">
    <location>
        <begin position="1"/>
        <end position="24"/>
    </location>
</feature>
<dbReference type="Proteomes" id="UP000078343">
    <property type="component" value="Unassembled WGS sequence"/>
</dbReference>
<dbReference type="AlphaFoldDB" id="A0A178ZBY0"/>
<evidence type="ECO:0000313" key="4">
    <source>
        <dbReference type="Proteomes" id="UP000078343"/>
    </source>
</evidence>
<reference evidence="3 4" key="1">
    <citation type="submission" date="2016-04" db="EMBL/GenBank/DDBJ databases">
        <title>Draft genome of Fonsecaea erecta CBS 125763.</title>
        <authorList>
            <person name="Weiss V.A."/>
            <person name="Vicente V.A."/>
            <person name="Raittz R.T."/>
            <person name="Moreno L.F."/>
            <person name="De Souza E.M."/>
            <person name="Pedrosa F.O."/>
            <person name="Steffens M.B."/>
            <person name="Faoro H."/>
            <person name="Tadra-Sfeir M.Z."/>
            <person name="Najafzadeh M.J."/>
            <person name="Felipe M.S."/>
            <person name="Teixeira M."/>
            <person name="Sun J."/>
            <person name="Xi L."/>
            <person name="Gomes R."/>
            <person name="De Azevedo C.M."/>
            <person name="Salgado C.G."/>
            <person name="Da Silva M.B."/>
            <person name="Nascimento M.F."/>
            <person name="Queiroz-Telles F."/>
            <person name="Attili D.S."/>
            <person name="Gorbushina A."/>
        </authorList>
    </citation>
    <scope>NUCLEOTIDE SEQUENCE [LARGE SCALE GENOMIC DNA]</scope>
    <source>
        <strain evidence="3 4">CBS 125763</strain>
    </source>
</reference>
<keyword evidence="2" id="KW-0732">Signal</keyword>
<protein>
    <submittedName>
        <fullName evidence="3">Uncharacterized protein</fullName>
    </submittedName>
</protein>
<evidence type="ECO:0000313" key="3">
    <source>
        <dbReference type="EMBL" id="OAP57268.1"/>
    </source>
</evidence>
<name>A0A178ZBY0_9EURO</name>
<evidence type="ECO:0000256" key="1">
    <source>
        <dbReference type="SAM" id="MobiDB-lite"/>
    </source>
</evidence>
<gene>
    <name evidence="3" type="ORF">AYL99_08006</name>
</gene>
<dbReference type="RefSeq" id="XP_018690635.1">
    <property type="nucleotide sequence ID" value="XM_018839514.1"/>
</dbReference>
<evidence type="ECO:0000256" key="2">
    <source>
        <dbReference type="SAM" id="SignalP"/>
    </source>
</evidence>